<dbReference type="PANTHER" id="PTHR28083:SF1">
    <property type="entry name" value="GOOD FOR FULL DBP5 ACTIVITY PROTEIN 2"/>
    <property type="match status" value="1"/>
</dbReference>
<dbReference type="InterPro" id="IPR048519">
    <property type="entry name" value="Gfd2/YDR514C-like_C"/>
</dbReference>
<reference evidence="2" key="1">
    <citation type="journal article" date="2020" name="Stud. Mycol.">
        <title>101 Dothideomycetes genomes: a test case for predicting lifestyles and emergence of pathogens.</title>
        <authorList>
            <person name="Haridas S."/>
            <person name="Albert R."/>
            <person name="Binder M."/>
            <person name="Bloem J."/>
            <person name="Labutti K."/>
            <person name="Salamov A."/>
            <person name="Andreopoulos B."/>
            <person name="Baker S."/>
            <person name="Barry K."/>
            <person name="Bills G."/>
            <person name="Bluhm B."/>
            <person name="Cannon C."/>
            <person name="Castanera R."/>
            <person name="Culley D."/>
            <person name="Daum C."/>
            <person name="Ezra D."/>
            <person name="Gonzalez J."/>
            <person name="Henrissat B."/>
            <person name="Kuo A."/>
            <person name="Liang C."/>
            <person name="Lipzen A."/>
            <person name="Lutzoni F."/>
            <person name="Magnuson J."/>
            <person name="Mondo S."/>
            <person name="Nolan M."/>
            <person name="Ohm R."/>
            <person name="Pangilinan J."/>
            <person name="Park H.-J."/>
            <person name="Ramirez L."/>
            <person name="Alfaro M."/>
            <person name="Sun H."/>
            <person name="Tritt A."/>
            <person name="Yoshinaga Y."/>
            <person name="Zwiers L.-H."/>
            <person name="Turgeon B."/>
            <person name="Goodwin S."/>
            <person name="Spatafora J."/>
            <person name="Crous P."/>
            <person name="Grigoriev I."/>
        </authorList>
    </citation>
    <scope>NUCLEOTIDE SEQUENCE</scope>
    <source>
        <strain evidence="2">CBS 133067</strain>
    </source>
</reference>
<dbReference type="InterPro" id="IPR040151">
    <property type="entry name" value="Gfd2/YDR514C-like"/>
</dbReference>
<protein>
    <recommendedName>
        <fullName evidence="1">Gfd2/YDR514C-like C-terminal domain-containing protein</fullName>
    </recommendedName>
</protein>
<comment type="caution">
    <text evidence="2">The sequence shown here is derived from an EMBL/GenBank/DDBJ whole genome shotgun (WGS) entry which is preliminary data.</text>
</comment>
<dbReference type="Proteomes" id="UP000799772">
    <property type="component" value="Unassembled WGS sequence"/>
</dbReference>
<dbReference type="SUPFAM" id="SSF53098">
    <property type="entry name" value="Ribonuclease H-like"/>
    <property type="match status" value="1"/>
</dbReference>
<evidence type="ECO:0000313" key="3">
    <source>
        <dbReference type="Proteomes" id="UP000799772"/>
    </source>
</evidence>
<gene>
    <name evidence="2" type="ORF">NA57DRAFT_72399</name>
</gene>
<feature type="domain" description="Gfd2/YDR514C-like C-terminal" evidence="1">
    <location>
        <begin position="185"/>
        <end position="267"/>
    </location>
</feature>
<keyword evidence="3" id="KW-1185">Reference proteome</keyword>
<evidence type="ECO:0000259" key="1">
    <source>
        <dbReference type="Pfam" id="PF21762"/>
    </source>
</evidence>
<proteinExistence type="predicted"/>
<organism evidence="2 3">
    <name type="scientific">Rhizodiscina lignyota</name>
    <dbReference type="NCBI Taxonomy" id="1504668"/>
    <lineage>
        <taxon>Eukaryota</taxon>
        <taxon>Fungi</taxon>
        <taxon>Dikarya</taxon>
        <taxon>Ascomycota</taxon>
        <taxon>Pezizomycotina</taxon>
        <taxon>Dothideomycetes</taxon>
        <taxon>Pleosporomycetidae</taxon>
        <taxon>Aulographales</taxon>
        <taxon>Rhizodiscinaceae</taxon>
        <taxon>Rhizodiscina</taxon>
    </lineage>
</organism>
<sequence>MDSARTPSQMHCGHLPVQMPSVNKSSYLNRKRVGSVDDVADIIDELCSNRKADSSCDPIIISLHTVGGGSPGGPTEIGISLLDSRTLKGSLPSHQHPLVTTYNYTLRSREDVSRAQKRVLPGGMCRTIRTYVSQLLGHVFHYGLSGEASPCGCKTFRSFEPRGSGEGNHCGPTDQALSIDLRYITSRPIILVGHAIHNHIAALTSTGWDPTDVLISAIIDTQQIAAFPYGNGISLDNLLHRLDIFPLKMQQHRPADDATFTFIAALRLAAKEMRGENRQKISDIVDRSNEIKE</sequence>
<evidence type="ECO:0000313" key="2">
    <source>
        <dbReference type="EMBL" id="KAF2103423.1"/>
    </source>
</evidence>
<name>A0A9P4MA14_9PEZI</name>
<accession>A0A9P4MA14</accession>
<dbReference type="PANTHER" id="PTHR28083">
    <property type="entry name" value="GOOD FOR FULL DBP5 ACTIVITY PROTEIN 2"/>
    <property type="match status" value="1"/>
</dbReference>
<dbReference type="Pfam" id="PF21762">
    <property type="entry name" value="DEDDh_C"/>
    <property type="match status" value="1"/>
</dbReference>
<dbReference type="GO" id="GO:0005634">
    <property type="term" value="C:nucleus"/>
    <property type="evidence" value="ECO:0007669"/>
    <property type="project" value="TreeGrafter"/>
</dbReference>
<dbReference type="AlphaFoldDB" id="A0A9P4MA14"/>
<dbReference type="InterPro" id="IPR012337">
    <property type="entry name" value="RNaseH-like_sf"/>
</dbReference>
<dbReference type="EMBL" id="ML978122">
    <property type="protein sequence ID" value="KAF2103423.1"/>
    <property type="molecule type" value="Genomic_DNA"/>
</dbReference>